<keyword evidence="2" id="KW-1185">Reference proteome</keyword>
<dbReference type="AlphaFoldDB" id="A0A1U7CND8"/>
<evidence type="ECO:0000313" key="1">
    <source>
        <dbReference type="EMBL" id="APW60428.1"/>
    </source>
</evidence>
<dbReference type="RefSeq" id="WP_076350721.1">
    <property type="nucleotide sequence ID" value="NZ_CP019082.1"/>
</dbReference>
<protein>
    <submittedName>
        <fullName evidence="1">Uncharacterized protein</fullName>
    </submittedName>
</protein>
<gene>
    <name evidence="1" type="ORF">BSF38_01896</name>
</gene>
<dbReference type="EMBL" id="CP019082">
    <property type="protein sequence ID" value="APW60428.1"/>
    <property type="molecule type" value="Genomic_DNA"/>
</dbReference>
<dbReference type="OrthoDB" id="280229at2"/>
<name>A0A1U7CND8_9BACT</name>
<reference evidence="2" key="1">
    <citation type="submission" date="2016-12" db="EMBL/GenBank/DDBJ databases">
        <title>Comparative genomics of four Isosphaeraceae planctomycetes: a common pool of plasmids and glycoside hydrolase genes.</title>
        <authorList>
            <person name="Ivanova A."/>
        </authorList>
    </citation>
    <scope>NUCLEOTIDE SEQUENCE [LARGE SCALE GENOMIC DNA]</scope>
    <source>
        <strain evidence="2">PX4</strain>
    </source>
</reference>
<organism evidence="1 2">
    <name type="scientific">Paludisphaera borealis</name>
    <dbReference type="NCBI Taxonomy" id="1387353"/>
    <lineage>
        <taxon>Bacteria</taxon>
        <taxon>Pseudomonadati</taxon>
        <taxon>Planctomycetota</taxon>
        <taxon>Planctomycetia</taxon>
        <taxon>Isosphaerales</taxon>
        <taxon>Isosphaeraceae</taxon>
        <taxon>Paludisphaera</taxon>
    </lineage>
</organism>
<proteinExistence type="predicted"/>
<dbReference type="Proteomes" id="UP000186309">
    <property type="component" value="Chromosome"/>
</dbReference>
<sequence>MTAEQFESVLQEIRRKQGTSTPLVQVTTAAATVRGRVTQPDVDRSLHRRNPASPFGVVALEQPGLVPGPLSLVQIADIPDGGVRDVAPRHAGNVNLAASAN</sequence>
<evidence type="ECO:0000313" key="2">
    <source>
        <dbReference type="Proteomes" id="UP000186309"/>
    </source>
</evidence>
<accession>A0A1U7CND8</accession>
<dbReference type="KEGG" id="pbor:BSF38_01896"/>